<name>A0A317X3X8_9EURO</name>
<dbReference type="GeneID" id="37060873"/>
<dbReference type="VEuPathDB" id="FungiDB:BO70DRAFT_20784"/>
<comment type="caution">
    <text evidence="2">The sequence shown here is derived from an EMBL/GenBank/DDBJ whole genome shotgun (WGS) entry which is preliminary data.</text>
</comment>
<sequence>MELPPCPCVFPSPRLTSPHLTLHPGSRPGLDQGRKLQPAHSPTYSVTQLVTRSNRRVILFFLKSSRHSLLLLLHVACLPALGQSK</sequence>
<evidence type="ECO:0000313" key="3">
    <source>
        <dbReference type="Proteomes" id="UP000247233"/>
    </source>
</evidence>
<proteinExistence type="predicted"/>
<accession>A0A317X3X8</accession>
<gene>
    <name evidence="2" type="ORF">BO70DRAFT_20784</name>
</gene>
<evidence type="ECO:0000313" key="2">
    <source>
        <dbReference type="EMBL" id="PWY92881.1"/>
    </source>
</evidence>
<dbReference type="EMBL" id="MSFL01000001">
    <property type="protein sequence ID" value="PWY92881.1"/>
    <property type="molecule type" value="Genomic_DNA"/>
</dbReference>
<protein>
    <submittedName>
        <fullName evidence="2">Uncharacterized protein</fullName>
    </submittedName>
</protein>
<dbReference type="AlphaFoldDB" id="A0A317X3X8"/>
<reference evidence="2 3" key="1">
    <citation type="submission" date="2016-12" db="EMBL/GenBank/DDBJ databases">
        <title>The genomes of Aspergillus section Nigri reveals drivers in fungal speciation.</title>
        <authorList>
            <consortium name="DOE Joint Genome Institute"/>
            <person name="Vesth T.C."/>
            <person name="Nybo J."/>
            <person name="Theobald S."/>
            <person name="Brandl J."/>
            <person name="Frisvad J.C."/>
            <person name="Nielsen K.F."/>
            <person name="Lyhne E.K."/>
            <person name="Kogle M.E."/>
            <person name="Kuo A."/>
            <person name="Riley R."/>
            <person name="Clum A."/>
            <person name="Nolan M."/>
            <person name="Lipzen A."/>
            <person name="Salamov A."/>
            <person name="Henrissat B."/>
            <person name="Wiebenga A."/>
            <person name="De Vries R.P."/>
            <person name="Grigoriev I.V."/>
            <person name="Mortensen U.H."/>
            <person name="Andersen M.R."/>
            <person name="Baker S.E."/>
        </authorList>
    </citation>
    <scope>NUCLEOTIDE SEQUENCE [LARGE SCALE GENOMIC DNA]</scope>
    <source>
        <strain evidence="2 3">CBS 117.55</strain>
    </source>
</reference>
<keyword evidence="3" id="KW-1185">Reference proteome</keyword>
<dbReference type="RefSeq" id="XP_025404620.1">
    <property type="nucleotide sequence ID" value="XM_025538636.1"/>
</dbReference>
<evidence type="ECO:0000256" key="1">
    <source>
        <dbReference type="SAM" id="MobiDB-lite"/>
    </source>
</evidence>
<organism evidence="2 3">
    <name type="scientific">Aspergillus heteromorphus CBS 117.55</name>
    <dbReference type="NCBI Taxonomy" id="1448321"/>
    <lineage>
        <taxon>Eukaryota</taxon>
        <taxon>Fungi</taxon>
        <taxon>Dikarya</taxon>
        <taxon>Ascomycota</taxon>
        <taxon>Pezizomycotina</taxon>
        <taxon>Eurotiomycetes</taxon>
        <taxon>Eurotiomycetidae</taxon>
        <taxon>Eurotiales</taxon>
        <taxon>Aspergillaceae</taxon>
        <taxon>Aspergillus</taxon>
        <taxon>Aspergillus subgen. Circumdati</taxon>
    </lineage>
</organism>
<feature type="region of interest" description="Disordered" evidence="1">
    <location>
        <begin position="19"/>
        <end position="39"/>
    </location>
</feature>
<dbReference type="Proteomes" id="UP000247233">
    <property type="component" value="Unassembled WGS sequence"/>
</dbReference>